<keyword evidence="2" id="KW-1185">Reference proteome</keyword>
<sequence length="93" mass="9799">MNSGLVVSAVDPKDLFAQIGIPRGTLILSINGGQINSVGDMIAALNSASNGIARFECLSPEGSRIVFNLSMGHNTNAMLNKIQHQEMAACDLK</sequence>
<evidence type="ECO:0000313" key="1">
    <source>
        <dbReference type="EMBL" id="SDH18466.1"/>
    </source>
</evidence>
<gene>
    <name evidence="1" type="ORF">SAMN05421827_11880</name>
</gene>
<proteinExistence type="predicted"/>
<protein>
    <recommendedName>
        <fullName evidence="3">PDZ domain-containing protein</fullName>
    </recommendedName>
</protein>
<organism evidence="1 2">
    <name type="scientific">Pedobacter terrae</name>
    <dbReference type="NCBI Taxonomy" id="405671"/>
    <lineage>
        <taxon>Bacteria</taxon>
        <taxon>Pseudomonadati</taxon>
        <taxon>Bacteroidota</taxon>
        <taxon>Sphingobacteriia</taxon>
        <taxon>Sphingobacteriales</taxon>
        <taxon>Sphingobacteriaceae</taxon>
        <taxon>Pedobacter</taxon>
    </lineage>
</organism>
<dbReference type="Gene3D" id="2.30.42.10">
    <property type="match status" value="1"/>
</dbReference>
<accession>A0A1G8ACA0</accession>
<dbReference type="EMBL" id="FNCH01000018">
    <property type="protein sequence ID" value="SDH18466.1"/>
    <property type="molecule type" value="Genomic_DNA"/>
</dbReference>
<reference evidence="2" key="1">
    <citation type="submission" date="2016-10" db="EMBL/GenBank/DDBJ databases">
        <authorList>
            <person name="Varghese N."/>
            <person name="Submissions S."/>
        </authorList>
    </citation>
    <scope>NUCLEOTIDE SEQUENCE [LARGE SCALE GENOMIC DNA]</scope>
    <source>
        <strain evidence="2">DSM 17933</strain>
    </source>
</reference>
<evidence type="ECO:0000313" key="2">
    <source>
        <dbReference type="Proteomes" id="UP000199643"/>
    </source>
</evidence>
<evidence type="ECO:0008006" key="3">
    <source>
        <dbReference type="Google" id="ProtNLM"/>
    </source>
</evidence>
<dbReference type="Proteomes" id="UP000199643">
    <property type="component" value="Unassembled WGS sequence"/>
</dbReference>
<dbReference type="AlphaFoldDB" id="A0A1G8ACA0"/>
<dbReference type="InterPro" id="IPR036034">
    <property type="entry name" value="PDZ_sf"/>
</dbReference>
<name>A0A1G8ACA0_9SPHI</name>
<dbReference type="SUPFAM" id="SSF50156">
    <property type="entry name" value="PDZ domain-like"/>
    <property type="match status" value="1"/>
</dbReference>